<evidence type="ECO:0000256" key="3">
    <source>
        <dbReference type="ARBA" id="ARBA00022989"/>
    </source>
</evidence>
<evidence type="ECO:0000256" key="4">
    <source>
        <dbReference type="ARBA" id="ARBA00023136"/>
    </source>
</evidence>
<comment type="similarity">
    <text evidence="1">Belongs to the membrane fusion protein (MFP) (TC 8.A.1) family.</text>
</comment>
<dbReference type="InterPro" id="IPR006143">
    <property type="entry name" value="RND_pump_MFP"/>
</dbReference>
<keyword evidence="5" id="KW-0175">Coiled coil</keyword>
<feature type="domain" description="Multidrug resistance protein MdtA-like barrel-sandwich hybrid" evidence="8">
    <location>
        <begin position="79"/>
        <end position="219"/>
    </location>
</feature>
<dbReference type="Pfam" id="PF25963">
    <property type="entry name" value="Beta-barrel_AAEA"/>
    <property type="match status" value="1"/>
</dbReference>
<gene>
    <name evidence="10" type="ORF">MHA02_26990</name>
</gene>
<evidence type="ECO:0008006" key="12">
    <source>
        <dbReference type="Google" id="ProtNLM"/>
    </source>
</evidence>
<dbReference type="NCBIfam" id="TIGR01730">
    <property type="entry name" value="RND_mfp"/>
    <property type="match status" value="1"/>
</dbReference>
<feature type="compositionally biased region" description="Basic and acidic residues" evidence="6">
    <location>
        <begin position="7"/>
        <end position="30"/>
    </location>
</feature>
<dbReference type="GO" id="GO:0022857">
    <property type="term" value="F:transmembrane transporter activity"/>
    <property type="evidence" value="ECO:0007669"/>
    <property type="project" value="InterPro"/>
</dbReference>
<keyword evidence="4 7" id="KW-0472">Membrane</keyword>
<keyword evidence="2 7" id="KW-0812">Transmembrane</keyword>
<protein>
    <recommendedName>
        <fullName evidence="12">Membrane fusion protein biotin-lipoyl like domain-containing protein</fullName>
    </recommendedName>
</protein>
<dbReference type="AlphaFoldDB" id="A0A512IRI1"/>
<name>A0A512IRI1_9HYPH</name>
<dbReference type="InterPro" id="IPR058625">
    <property type="entry name" value="MdtA-like_BSH"/>
</dbReference>
<evidence type="ECO:0000259" key="8">
    <source>
        <dbReference type="Pfam" id="PF25917"/>
    </source>
</evidence>
<feature type="domain" description="p-hydroxybenzoic acid efflux pump subunit AaeA-like beta-barrel" evidence="9">
    <location>
        <begin position="222"/>
        <end position="318"/>
    </location>
</feature>
<organism evidence="10 11">
    <name type="scientific">Methylobacterium haplocladii</name>
    <dbReference type="NCBI Taxonomy" id="1176176"/>
    <lineage>
        <taxon>Bacteria</taxon>
        <taxon>Pseudomonadati</taxon>
        <taxon>Pseudomonadota</taxon>
        <taxon>Alphaproteobacteria</taxon>
        <taxon>Hyphomicrobiales</taxon>
        <taxon>Methylobacteriaceae</taxon>
        <taxon>Methylobacterium</taxon>
    </lineage>
</organism>
<evidence type="ECO:0000256" key="5">
    <source>
        <dbReference type="SAM" id="Coils"/>
    </source>
</evidence>
<evidence type="ECO:0000256" key="1">
    <source>
        <dbReference type="ARBA" id="ARBA00009477"/>
    </source>
</evidence>
<keyword evidence="3 7" id="KW-1133">Transmembrane helix</keyword>
<evidence type="ECO:0000259" key="9">
    <source>
        <dbReference type="Pfam" id="PF25963"/>
    </source>
</evidence>
<dbReference type="PANTHER" id="PTHR30367">
    <property type="entry name" value="P-HYDROXYBENZOIC ACID EFFLUX PUMP SUBUNIT AAEA-RELATED"/>
    <property type="match status" value="1"/>
</dbReference>
<evidence type="ECO:0000313" key="11">
    <source>
        <dbReference type="Proteomes" id="UP000321258"/>
    </source>
</evidence>
<reference evidence="10 11" key="1">
    <citation type="submission" date="2019-07" db="EMBL/GenBank/DDBJ databases">
        <title>Whole genome shotgun sequence of Methylobacterium haplocladii NBRC 107714.</title>
        <authorList>
            <person name="Hosoyama A."/>
            <person name="Uohara A."/>
            <person name="Ohji S."/>
            <person name="Ichikawa N."/>
        </authorList>
    </citation>
    <scope>NUCLEOTIDE SEQUENCE [LARGE SCALE GENOMIC DNA]</scope>
    <source>
        <strain evidence="10 11">NBRC 107714</strain>
    </source>
</reference>
<comment type="caution">
    <text evidence="10">The sequence shown here is derived from an EMBL/GenBank/DDBJ whole genome shotgun (WGS) entry which is preliminary data.</text>
</comment>
<dbReference type="SUPFAM" id="SSF111369">
    <property type="entry name" value="HlyD-like secretion proteins"/>
    <property type="match status" value="1"/>
</dbReference>
<accession>A0A512IRI1</accession>
<dbReference type="OrthoDB" id="9811754at2"/>
<sequence>MADEDDPRTADAARRAAPDDPPKIEAERPAPARRGRAAKLARLAATGVILAAAAVAAFVVWQFYVTAPWTRDGRVRVQVANIAPQVSGAIVEVKVVDNQPVRKGDVLYVIDPFDFQVAIDSAEAEMKNREADLQVKNAQSARRQELTTVSTSIEEKQQFAGTAKIAQAALDTAKSQLSQAQVNLKRTTVRSPVNGRVTNLLMRVGDYATTGTPNVRVIDTDSFWIDGYFEETKMPHIRVGAPAEMALMGYGASLRGTVESVTLGISTANATPSTQGLPDVDPVYTWVRLAQRVPVRIRIDHVPPEVTLVAGMTATVVVGEGTAAAPAWFMDLRRRIVGEPASAAADGKP</sequence>
<dbReference type="Gene3D" id="2.40.50.100">
    <property type="match status" value="1"/>
</dbReference>
<keyword evidence="11" id="KW-1185">Reference proteome</keyword>
<dbReference type="Pfam" id="PF25917">
    <property type="entry name" value="BSH_RND"/>
    <property type="match status" value="1"/>
</dbReference>
<dbReference type="PANTHER" id="PTHR30367:SF1">
    <property type="entry name" value="MULTIDRUG RESISTANCE PROTEIN MDTN"/>
    <property type="match status" value="1"/>
</dbReference>
<feature type="transmembrane region" description="Helical" evidence="7">
    <location>
        <begin position="43"/>
        <end position="64"/>
    </location>
</feature>
<dbReference type="RefSeq" id="WP_147079483.1">
    <property type="nucleotide sequence ID" value="NZ_BJZT01000029.1"/>
</dbReference>
<evidence type="ECO:0000256" key="7">
    <source>
        <dbReference type="SAM" id="Phobius"/>
    </source>
</evidence>
<evidence type="ECO:0000256" key="6">
    <source>
        <dbReference type="SAM" id="MobiDB-lite"/>
    </source>
</evidence>
<evidence type="ECO:0000313" key="10">
    <source>
        <dbReference type="EMBL" id="GEP00312.1"/>
    </source>
</evidence>
<dbReference type="InterPro" id="IPR058634">
    <property type="entry name" value="AaeA-lik-b-barrel"/>
</dbReference>
<feature type="region of interest" description="Disordered" evidence="6">
    <location>
        <begin position="1"/>
        <end position="32"/>
    </location>
</feature>
<feature type="coiled-coil region" evidence="5">
    <location>
        <begin position="119"/>
        <end position="190"/>
    </location>
</feature>
<evidence type="ECO:0000256" key="2">
    <source>
        <dbReference type="ARBA" id="ARBA00022692"/>
    </source>
</evidence>
<proteinExistence type="inferred from homology"/>
<dbReference type="Proteomes" id="UP000321258">
    <property type="component" value="Unassembled WGS sequence"/>
</dbReference>
<dbReference type="InterPro" id="IPR050393">
    <property type="entry name" value="MFP_Efflux_Pump"/>
</dbReference>
<dbReference type="GO" id="GO:0016020">
    <property type="term" value="C:membrane"/>
    <property type="evidence" value="ECO:0007669"/>
    <property type="project" value="InterPro"/>
</dbReference>
<dbReference type="EMBL" id="BJZT01000029">
    <property type="protein sequence ID" value="GEP00312.1"/>
    <property type="molecule type" value="Genomic_DNA"/>
</dbReference>
<dbReference type="Gene3D" id="2.40.30.170">
    <property type="match status" value="1"/>
</dbReference>